<dbReference type="SUPFAM" id="SSF49464">
    <property type="entry name" value="Carboxypeptidase regulatory domain-like"/>
    <property type="match status" value="1"/>
</dbReference>
<dbReference type="RefSeq" id="WP_079558419.1">
    <property type="nucleotide sequence ID" value="NZ_CP021904.1"/>
</dbReference>
<organism evidence="1 2">
    <name type="scientific">Alkalitalea saponilacus</name>
    <dbReference type="NCBI Taxonomy" id="889453"/>
    <lineage>
        <taxon>Bacteria</taxon>
        <taxon>Pseudomonadati</taxon>
        <taxon>Bacteroidota</taxon>
        <taxon>Bacteroidia</taxon>
        <taxon>Marinilabiliales</taxon>
        <taxon>Marinilabiliaceae</taxon>
        <taxon>Alkalitalea</taxon>
    </lineage>
</organism>
<dbReference type="EMBL" id="FUYV01000017">
    <property type="protein sequence ID" value="SKC23443.1"/>
    <property type="molecule type" value="Genomic_DNA"/>
</dbReference>
<proteinExistence type="predicted"/>
<dbReference type="PROSITE" id="PS51257">
    <property type="entry name" value="PROKAR_LIPOPROTEIN"/>
    <property type="match status" value="1"/>
</dbReference>
<dbReference type="AlphaFoldDB" id="A0A1T5HRX1"/>
<dbReference type="Gene3D" id="2.60.40.1120">
    <property type="entry name" value="Carboxypeptidase-like, regulatory domain"/>
    <property type="match status" value="1"/>
</dbReference>
<dbReference type="KEGG" id="asx:CDL62_13295"/>
<keyword evidence="2" id="KW-1185">Reference proteome</keyword>
<evidence type="ECO:0008006" key="3">
    <source>
        <dbReference type="Google" id="ProtNLM"/>
    </source>
</evidence>
<accession>A0A1T5HRX1</accession>
<reference evidence="1 2" key="1">
    <citation type="submission" date="2017-02" db="EMBL/GenBank/DDBJ databases">
        <authorList>
            <person name="Peterson S.W."/>
        </authorList>
    </citation>
    <scope>NUCLEOTIDE SEQUENCE [LARGE SCALE GENOMIC DNA]</scope>
    <source>
        <strain evidence="1 2">DSM 24412</strain>
    </source>
</reference>
<sequence length="248" mass="28763">MKKTINITKIIFIIFIITSCQKDIKREVSTGQLIGFVALSEEEDHRDILVKVKDSRSSLLSHIEALTDAEGFFTINELKSGTYNIYFEKDGYCKHKIANYQFTGRSELTYLSMHEHKIMLYKLPQHEVSDLIILGQNDNKLMLQVQIINQIEQLSYSPLRYYLSNTSEVSYDRYIVTDVLFQNSQLEFANYFIEIDDLQFIDGLKLYLKIYPAAETKQSYKDIYTGLEIFTSINANNASEVVNTILIK</sequence>
<evidence type="ECO:0000313" key="1">
    <source>
        <dbReference type="EMBL" id="SKC23443.1"/>
    </source>
</evidence>
<evidence type="ECO:0000313" key="2">
    <source>
        <dbReference type="Proteomes" id="UP000191055"/>
    </source>
</evidence>
<dbReference type="Proteomes" id="UP000191055">
    <property type="component" value="Unassembled WGS sequence"/>
</dbReference>
<dbReference type="OrthoDB" id="654524at2"/>
<dbReference type="InterPro" id="IPR008969">
    <property type="entry name" value="CarboxyPept-like_regulatory"/>
</dbReference>
<protein>
    <recommendedName>
        <fullName evidence="3">Carboxypeptidase regulatory-like domain-containing protein</fullName>
    </recommendedName>
</protein>
<gene>
    <name evidence="1" type="ORF">SAMN03080601_02717</name>
</gene>
<name>A0A1T5HRX1_9BACT</name>
<dbReference type="STRING" id="889453.SAMN03080601_02717"/>